<comment type="caution">
    <text evidence="1">The sequence shown here is derived from an EMBL/GenBank/DDBJ whole genome shotgun (WGS) entry which is preliminary data.</text>
</comment>
<name>A0A9N8YVJ4_FUNMO</name>
<dbReference type="EMBL" id="CAJVPP010000183">
    <property type="protein sequence ID" value="CAG8452170.1"/>
    <property type="molecule type" value="Genomic_DNA"/>
</dbReference>
<keyword evidence="2" id="KW-1185">Reference proteome</keyword>
<protein>
    <submittedName>
        <fullName evidence="1">14932_t:CDS:1</fullName>
    </submittedName>
</protein>
<proteinExistence type="predicted"/>
<evidence type="ECO:0000313" key="2">
    <source>
        <dbReference type="Proteomes" id="UP000789375"/>
    </source>
</evidence>
<reference evidence="1" key="1">
    <citation type="submission" date="2021-06" db="EMBL/GenBank/DDBJ databases">
        <authorList>
            <person name="Kallberg Y."/>
            <person name="Tangrot J."/>
            <person name="Rosling A."/>
        </authorList>
    </citation>
    <scope>NUCLEOTIDE SEQUENCE</scope>
    <source>
        <strain evidence="1">87-6 pot B 2015</strain>
    </source>
</reference>
<feature type="non-terminal residue" evidence="1">
    <location>
        <position position="1"/>
    </location>
</feature>
<sequence length="69" mass="8045">MSEEHLPNISVFLLEAQNLEEKAFSTKFRQIKQRLKGYAFPMNHLAHLVHKRGGNKTDYIEAPQKYSNT</sequence>
<evidence type="ECO:0000313" key="1">
    <source>
        <dbReference type="EMBL" id="CAG8452170.1"/>
    </source>
</evidence>
<accession>A0A9N8YVJ4</accession>
<dbReference type="AlphaFoldDB" id="A0A9N8YVJ4"/>
<dbReference type="Proteomes" id="UP000789375">
    <property type="component" value="Unassembled WGS sequence"/>
</dbReference>
<gene>
    <name evidence="1" type="ORF">FMOSSE_LOCUS1579</name>
</gene>
<organism evidence="1 2">
    <name type="scientific">Funneliformis mosseae</name>
    <name type="common">Endomycorrhizal fungus</name>
    <name type="synonym">Glomus mosseae</name>
    <dbReference type="NCBI Taxonomy" id="27381"/>
    <lineage>
        <taxon>Eukaryota</taxon>
        <taxon>Fungi</taxon>
        <taxon>Fungi incertae sedis</taxon>
        <taxon>Mucoromycota</taxon>
        <taxon>Glomeromycotina</taxon>
        <taxon>Glomeromycetes</taxon>
        <taxon>Glomerales</taxon>
        <taxon>Glomeraceae</taxon>
        <taxon>Funneliformis</taxon>
    </lineage>
</organism>